<dbReference type="SUPFAM" id="SSF56784">
    <property type="entry name" value="HAD-like"/>
    <property type="match status" value="1"/>
</dbReference>
<comment type="caution">
    <text evidence="2">The sequence shown here is derived from an EMBL/GenBank/DDBJ whole genome shotgun (WGS) entry which is preliminary data.</text>
</comment>
<dbReference type="FunCoup" id="A0A140LCB0">
    <property type="interactions" value="119"/>
</dbReference>
<dbReference type="InterPro" id="IPR051540">
    <property type="entry name" value="S-2-haloacid_dehalogenase"/>
</dbReference>
<dbReference type="Gene3D" id="3.40.50.1000">
    <property type="entry name" value="HAD superfamily/HAD-like"/>
    <property type="match status" value="1"/>
</dbReference>
<dbReference type="InParanoid" id="A0A140LCB0"/>
<dbReference type="InterPro" id="IPR006549">
    <property type="entry name" value="HAD-SF_hydro_IIIA"/>
</dbReference>
<dbReference type="NCBIfam" id="TIGR01662">
    <property type="entry name" value="HAD-SF-IIIA"/>
    <property type="match status" value="1"/>
</dbReference>
<dbReference type="PANTHER" id="PTHR43316:SF3">
    <property type="entry name" value="HALOACID DEHALOGENASE, TYPE II (AFU_ORTHOLOGUE AFUA_2G07750)-RELATED"/>
    <property type="match status" value="1"/>
</dbReference>
<dbReference type="PANTHER" id="PTHR43316">
    <property type="entry name" value="HYDROLASE, HALOACID DELAHOGENASE-RELATED"/>
    <property type="match status" value="1"/>
</dbReference>
<gene>
    <name evidence="2" type="ORF">AN618_05770</name>
</gene>
<organism evidence="2 3">
    <name type="scientific">Fervidicola ferrireducens</name>
    <dbReference type="NCBI Taxonomy" id="520764"/>
    <lineage>
        <taxon>Bacteria</taxon>
        <taxon>Bacillati</taxon>
        <taxon>Bacillota</taxon>
        <taxon>Clostridia</taxon>
        <taxon>Thermosediminibacterales</taxon>
        <taxon>Thermosediminibacteraceae</taxon>
        <taxon>Fervidicola</taxon>
    </lineage>
</organism>
<dbReference type="InterPro" id="IPR023214">
    <property type="entry name" value="HAD_sf"/>
</dbReference>
<dbReference type="STRING" id="520764.AN618_05770"/>
<dbReference type="RefSeq" id="WP_066351835.1">
    <property type="nucleotide sequence ID" value="NZ_LOED01000004.1"/>
</dbReference>
<dbReference type="NCBIfam" id="TIGR01668">
    <property type="entry name" value="YqeG_hyp_ppase"/>
    <property type="match status" value="1"/>
</dbReference>
<evidence type="ECO:0000313" key="2">
    <source>
        <dbReference type="EMBL" id="KXG78185.1"/>
    </source>
</evidence>
<evidence type="ECO:0000313" key="3">
    <source>
        <dbReference type="Proteomes" id="UP000070427"/>
    </source>
</evidence>
<dbReference type="EMBL" id="LOED01000004">
    <property type="protein sequence ID" value="KXG78185.1"/>
    <property type="molecule type" value="Genomic_DNA"/>
</dbReference>
<keyword evidence="3" id="KW-1185">Reference proteome</keyword>
<evidence type="ECO:0000256" key="1">
    <source>
        <dbReference type="ARBA" id="ARBA00022801"/>
    </source>
</evidence>
<sequence>MWNLFLPDFYVMDIFEIDFDYLKKNDIKAILIDLDNTLVPWNSSEVNDELIEWIEKGKAKGFKFCIVSNNLARRIIECSKKLGIPAVTGAFKPGKKIFLKGLEITGTSAKETAFVGDQLFTDVLGAKRMGMMVILVKPISEQEFFWTRIIRRFEKKLIDFMEKRGLLTKF</sequence>
<dbReference type="Pfam" id="PF13419">
    <property type="entry name" value="HAD_2"/>
    <property type="match status" value="1"/>
</dbReference>
<dbReference type="InterPro" id="IPR010021">
    <property type="entry name" value="PGPP1/Gep4"/>
</dbReference>
<dbReference type="InterPro" id="IPR041492">
    <property type="entry name" value="HAD_2"/>
</dbReference>
<proteinExistence type="predicted"/>
<evidence type="ECO:0008006" key="4">
    <source>
        <dbReference type="Google" id="ProtNLM"/>
    </source>
</evidence>
<accession>A0A140LCB0</accession>
<name>A0A140LCB0_9FIRM</name>
<dbReference type="Proteomes" id="UP000070427">
    <property type="component" value="Unassembled WGS sequence"/>
</dbReference>
<dbReference type="AlphaFoldDB" id="A0A140LCB0"/>
<dbReference type="OrthoDB" id="9787572at2"/>
<dbReference type="InterPro" id="IPR036412">
    <property type="entry name" value="HAD-like_sf"/>
</dbReference>
<protein>
    <recommendedName>
        <fullName evidence="4">YqeG family HAD IIIA-type phosphatase</fullName>
    </recommendedName>
</protein>
<keyword evidence="1" id="KW-0378">Hydrolase</keyword>
<reference evidence="2 3" key="1">
    <citation type="submission" date="2015-12" db="EMBL/GenBank/DDBJ databases">
        <title>Draft genome sequnece of Fervidicola ferrireducens strain Y170.</title>
        <authorList>
            <person name="Patel B.K."/>
        </authorList>
    </citation>
    <scope>NUCLEOTIDE SEQUENCE [LARGE SCALE GENOMIC DNA]</scope>
    <source>
        <strain evidence="2 3">Y170</strain>
    </source>
</reference>
<dbReference type="GO" id="GO:0008962">
    <property type="term" value="F:phosphatidylglycerophosphatase activity"/>
    <property type="evidence" value="ECO:0007669"/>
    <property type="project" value="InterPro"/>
</dbReference>
<dbReference type="CDD" id="cd16416">
    <property type="entry name" value="HAD_BsYqeG-like"/>
    <property type="match status" value="1"/>
</dbReference>